<feature type="non-terminal residue" evidence="12">
    <location>
        <position position="1"/>
    </location>
</feature>
<dbReference type="EC" id="3.1.3.3" evidence="4"/>
<evidence type="ECO:0000256" key="7">
    <source>
        <dbReference type="ARBA" id="ARBA00022801"/>
    </source>
</evidence>
<evidence type="ECO:0000256" key="4">
    <source>
        <dbReference type="ARBA" id="ARBA00012640"/>
    </source>
</evidence>
<dbReference type="NCBIfam" id="TIGR00338">
    <property type="entry name" value="serB"/>
    <property type="match status" value="1"/>
</dbReference>
<dbReference type="UniPathway" id="UPA00135">
    <property type="reaction ID" value="UER00198"/>
</dbReference>
<evidence type="ECO:0000256" key="5">
    <source>
        <dbReference type="ARBA" id="ARBA00022605"/>
    </source>
</evidence>
<keyword evidence="6" id="KW-0479">Metal-binding</keyword>
<feature type="active site" description="Proton donor" evidence="11">
    <location>
        <position position="33"/>
    </location>
</feature>
<dbReference type="Pfam" id="PF00702">
    <property type="entry name" value="Hydrolase"/>
    <property type="match status" value="1"/>
</dbReference>
<dbReference type="PANTHER" id="PTHR43344">
    <property type="entry name" value="PHOSPHOSERINE PHOSPHATASE"/>
    <property type="match status" value="1"/>
</dbReference>
<reference evidence="12" key="1">
    <citation type="submission" date="2015-04" db="EMBL/GenBank/DDBJ databases">
        <title>The genome sequence of the plant pathogenic Rhizarian Plasmodiophora brassicae reveals insights in its biotrophic life cycle and the origin of chitin synthesis.</title>
        <authorList>
            <person name="Schwelm A."/>
            <person name="Fogelqvist J."/>
            <person name="Knaust A."/>
            <person name="Julke S."/>
            <person name="Lilja T."/>
            <person name="Dhandapani V."/>
            <person name="Bonilla-Rosso G."/>
            <person name="Karlsson M."/>
            <person name="Shevchenko A."/>
            <person name="Choi S.R."/>
            <person name="Kim H.G."/>
            <person name="Park J.Y."/>
            <person name="Lim Y.P."/>
            <person name="Ludwig-Muller J."/>
            <person name="Dixelius C."/>
        </authorList>
    </citation>
    <scope>NUCLEOTIDE SEQUENCE</scope>
    <source>
        <tissue evidence="12">Potato root galls</tissue>
    </source>
</reference>
<dbReference type="InterPro" id="IPR023214">
    <property type="entry name" value="HAD_sf"/>
</dbReference>
<evidence type="ECO:0000256" key="10">
    <source>
        <dbReference type="ARBA" id="ARBA00031693"/>
    </source>
</evidence>
<keyword evidence="7" id="KW-0378">Hydrolase</keyword>
<organism evidence="12">
    <name type="scientific">Spongospora subterranea</name>
    <dbReference type="NCBI Taxonomy" id="70186"/>
    <lineage>
        <taxon>Eukaryota</taxon>
        <taxon>Sar</taxon>
        <taxon>Rhizaria</taxon>
        <taxon>Endomyxa</taxon>
        <taxon>Phytomyxea</taxon>
        <taxon>Plasmodiophorida</taxon>
        <taxon>Plasmodiophoridae</taxon>
        <taxon>Spongospora</taxon>
    </lineage>
</organism>
<comment type="pathway">
    <text evidence="2">Amino-acid biosynthesis; L-serine biosynthesis; L-serine from 3-phospho-D-glycerate: step 3/3.</text>
</comment>
<dbReference type="InterPro" id="IPR004469">
    <property type="entry name" value="PSP"/>
</dbReference>
<comment type="similarity">
    <text evidence="3">Belongs to the HAD-like hydrolase superfamily. SerB family.</text>
</comment>
<dbReference type="Gene3D" id="1.10.150.210">
    <property type="entry name" value="Phosphoserine phosphatase, domain 2"/>
    <property type="match status" value="1"/>
</dbReference>
<evidence type="ECO:0000313" key="12">
    <source>
        <dbReference type="EMBL" id="CRZ11031.1"/>
    </source>
</evidence>
<dbReference type="Gene3D" id="3.40.50.1000">
    <property type="entry name" value="HAD superfamily/HAD-like"/>
    <property type="match status" value="1"/>
</dbReference>
<dbReference type="GO" id="GO:0000287">
    <property type="term" value="F:magnesium ion binding"/>
    <property type="evidence" value="ECO:0007669"/>
    <property type="project" value="TreeGrafter"/>
</dbReference>
<comment type="cofactor">
    <cofactor evidence="1">
        <name>Mg(2+)</name>
        <dbReference type="ChEBI" id="CHEBI:18420"/>
    </cofactor>
</comment>
<dbReference type="AlphaFoldDB" id="A0A0H5RB48"/>
<proteinExistence type="inferred from homology"/>
<dbReference type="CDD" id="cd04309">
    <property type="entry name" value="HAD_PSP_eu"/>
    <property type="match status" value="1"/>
</dbReference>
<accession>A0A0H5RB48</accession>
<keyword evidence="5" id="KW-0028">Amino-acid biosynthesis</keyword>
<protein>
    <recommendedName>
        <fullName evidence="4">phosphoserine phosphatase</fullName>
        <ecNumber evidence="4">3.1.3.3</ecNumber>
    </recommendedName>
    <alternativeName>
        <fullName evidence="10">O-phosphoserine phosphohydrolase</fullName>
    </alternativeName>
</protein>
<evidence type="ECO:0000256" key="3">
    <source>
        <dbReference type="ARBA" id="ARBA00009184"/>
    </source>
</evidence>
<dbReference type="SUPFAM" id="SSF56784">
    <property type="entry name" value="HAD-like"/>
    <property type="match status" value="1"/>
</dbReference>
<dbReference type="NCBIfam" id="TIGR01488">
    <property type="entry name" value="HAD-SF-IB"/>
    <property type="match status" value="1"/>
</dbReference>
<dbReference type="PANTHER" id="PTHR43344:SF2">
    <property type="entry name" value="PHOSPHOSERINE PHOSPHATASE"/>
    <property type="match status" value="1"/>
</dbReference>
<keyword evidence="8" id="KW-0460">Magnesium</keyword>
<dbReference type="GO" id="GO:0006564">
    <property type="term" value="P:L-serine biosynthetic process"/>
    <property type="evidence" value="ECO:0007669"/>
    <property type="project" value="UniProtKB-KW"/>
</dbReference>
<sequence length="242" mass="26698">HLLRSHLMTRTPLGKCRTVELLSAADAIAFDVDSTVQPHEGIDKLAEYCGKLMEVRQMTAAAMQGSILFQDALRLRLDIIRPSKQQFSHVAGQSVQLVPGVGQLISMLKALEKDVFLVSGGFRRMVDPVADQLNIPSDHVFANVLRFNEDGSFGSFDENELTSRSGGKRRVLELIASKFGYKNMIMIGDGMTDMEACPPASAFIGFGGIEVRDSVRQGCDWFVYEFQEIIDALSSSNQMCAK</sequence>
<dbReference type="InterPro" id="IPR050582">
    <property type="entry name" value="HAD-like_SerB"/>
</dbReference>
<evidence type="ECO:0000256" key="2">
    <source>
        <dbReference type="ARBA" id="ARBA00005135"/>
    </source>
</evidence>
<dbReference type="GO" id="GO:0005737">
    <property type="term" value="C:cytoplasm"/>
    <property type="evidence" value="ECO:0007669"/>
    <property type="project" value="TreeGrafter"/>
</dbReference>
<dbReference type="GO" id="GO:0036424">
    <property type="term" value="F:L-phosphoserine phosphatase activity"/>
    <property type="evidence" value="ECO:0007669"/>
    <property type="project" value="InterPro"/>
</dbReference>
<evidence type="ECO:0000256" key="1">
    <source>
        <dbReference type="ARBA" id="ARBA00001946"/>
    </source>
</evidence>
<evidence type="ECO:0000256" key="9">
    <source>
        <dbReference type="ARBA" id="ARBA00023299"/>
    </source>
</evidence>
<evidence type="ECO:0000256" key="6">
    <source>
        <dbReference type="ARBA" id="ARBA00022723"/>
    </source>
</evidence>
<feature type="active site" description="Nucleophile" evidence="11">
    <location>
        <position position="31"/>
    </location>
</feature>
<name>A0A0H5RB48_9EUKA</name>
<dbReference type="EMBL" id="HACM01010589">
    <property type="protein sequence ID" value="CRZ11031.1"/>
    <property type="molecule type" value="Transcribed_RNA"/>
</dbReference>
<evidence type="ECO:0000256" key="8">
    <source>
        <dbReference type="ARBA" id="ARBA00022842"/>
    </source>
</evidence>
<keyword evidence="9" id="KW-0718">Serine biosynthesis</keyword>
<dbReference type="InterPro" id="IPR036412">
    <property type="entry name" value="HAD-like_sf"/>
</dbReference>
<evidence type="ECO:0000256" key="11">
    <source>
        <dbReference type="PIRSR" id="PIRSR604469-1"/>
    </source>
</evidence>